<sequence>MADIWEIEDERLKQKAKNKKIAEVQKAGAVALISALLEGVEDSSVEILSNKKNETVALVKAGKNVGVFKFGEVSSKWLPKIQKVIEAFSDFSKSGEEIFDVIKKQRLPLAEIPKTEAENITFKADSDGSLNLFAKGVLTEHNWSGVKNLALFGITELDASRSGIIYGVFSNCKSLVSVALPEGMEKIGERAFSYCESLSSVVIPSSVTEICESAFYDCTSLTSVEIPEGVTEICESAFYDCTSLSSVVIPSSVTVIGEYAFCGCKSLTSVEIPEGVTEIGEKAFEGCNISELSHPCLTIKGGFAIKDNVLLYCTSPSDSITIPEGVTEICESAFRGCTSLASVVIPPSITEIGERAFEGCTSLSSVAIGEGVTKIDWCAFRDCSSLSSVVIPPSVTKIDWCAFYGCSSLSSVSIPPSVAEIGKYAFFHCDSLSSVEFGGTMAQWDAVKKGKDWNGNASAKTVKCADGEAALA</sequence>
<dbReference type="AlphaFoldDB" id="H7EKN9"/>
<dbReference type="EMBL" id="AGRW01000045">
    <property type="protein sequence ID" value="EIC01944.1"/>
    <property type="molecule type" value="Genomic_DNA"/>
</dbReference>
<evidence type="ECO:0008006" key="3">
    <source>
        <dbReference type="Google" id="ProtNLM"/>
    </source>
</evidence>
<dbReference type="Gene3D" id="3.80.10.10">
    <property type="entry name" value="Ribonuclease Inhibitor"/>
    <property type="match status" value="1"/>
</dbReference>
<dbReference type="RefSeq" id="WP_002704225.1">
    <property type="nucleotide sequence ID" value="NZ_AGRW01000045.1"/>
</dbReference>
<gene>
    <name evidence="1" type="ORF">TresaDRAFT_1696</name>
</gene>
<dbReference type="InterPro" id="IPR026906">
    <property type="entry name" value="LRR_5"/>
</dbReference>
<dbReference type="STRING" id="907348.TresaDRAFT_1696"/>
<accession>H7EKN9</accession>
<dbReference type="PATRIC" id="fig|907348.3.peg.1465"/>
<reference evidence="1 2" key="1">
    <citation type="submission" date="2011-09" db="EMBL/GenBank/DDBJ databases">
        <title>The draft genome of Treponema saccharophilum DSM 2985.</title>
        <authorList>
            <consortium name="US DOE Joint Genome Institute (JGI-PGF)"/>
            <person name="Lucas S."/>
            <person name="Copeland A."/>
            <person name="Lapidus A."/>
            <person name="Glavina del Rio T."/>
            <person name="Dalin E."/>
            <person name="Tice H."/>
            <person name="Bruce D."/>
            <person name="Goodwin L."/>
            <person name="Pitluck S."/>
            <person name="Peters L."/>
            <person name="Kyrpides N."/>
            <person name="Mavromatis K."/>
            <person name="Ivanova N."/>
            <person name="Markowitz V."/>
            <person name="Cheng J.-F."/>
            <person name="Hugenholtz P."/>
            <person name="Woyke T."/>
            <person name="Wu D."/>
            <person name="Gronow S."/>
            <person name="Wellnitz S."/>
            <person name="Brambilla E."/>
            <person name="Klenk H.-P."/>
            <person name="Eisen J.A."/>
        </authorList>
    </citation>
    <scope>NUCLEOTIDE SEQUENCE [LARGE SCALE GENOMIC DNA]</scope>
    <source>
        <strain evidence="1 2">DSM 2985</strain>
    </source>
</reference>
<dbReference type="SUPFAM" id="SSF52058">
    <property type="entry name" value="L domain-like"/>
    <property type="match status" value="2"/>
</dbReference>
<dbReference type="Pfam" id="PF13306">
    <property type="entry name" value="LRR_5"/>
    <property type="match status" value="2"/>
</dbReference>
<organism evidence="1 2">
    <name type="scientific">Treponema saccharophilum DSM 2985</name>
    <dbReference type="NCBI Taxonomy" id="907348"/>
    <lineage>
        <taxon>Bacteria</taxon>
        <taxon>Pseudomonadati</taxon>
        <taxon>Spirochaetota</taxon>
        <taxon>Spirochaetia</taxon>
        <taxon>Spirochaetales</taxon>
        <taxon>Treponemataceae</taxon>
        <taxon>Treponema</taxon>
    </lineage>
</organism>
<evidence type="ECO:0000313" key="1">
    <source>
        <dbReference type="EMBL" id="EIC01944.1"/>
    </source>
</evidence>
<dbReference type="PANTHER" id="PTHR45661:SF3">
    <property type="entry name" value="IG-LIKE DOMAIN-CONTAINING PROTEIN"/>
    <property type="match status" value="1"/>
</dbReference>
<name>H7EKN9_9SPIR</name>
<protein>
    <recommendedName>
        <fullName evidence="3">Surface antigen BspA</fullName>
    </recommendedName>
</protein>
<dbReference type="OrthoDB" id="361769at2"/>
<dbReference type="PANTHER" id="PTHR45661">
    <property type="entry name" value="SURFACE ANTIGEN"/>
    <property type="match status" value="1"/>
</dbReference>
<evidence type="ECO:0000313" key="2">
    <source>
        <dbReference type="Proteomes" id="UP000003571"/>
    </source>
</evidence>
<dbReference type="eggNOG" id="COG5492">
    <property type="taxonomic scope" value="Bacteria"/>
</dbReference>
<dbReference type="Proteomes" id="UP000003571">
    <property type="component" value="Unassembled WGS sequence"/>
</dbReference>
<comment type="caution">
    <text evidence="1">The sequence shown here is derived from an EMBL/GenBank/DDBJ whole genome shotgun (WGS) entry which is preliminary data.</text>
</comment>
<dbReference type="InterPro" id="IPR032675">
    <property type="entry name" value="LRR_dom_sf"/>
</dbReference>
<keyword evidence="2" id="KW-1185">Reference proteome</keyword>
<dbReference type="InterPro" id="IPR053139">
    <property type="entry name" value="Surface_bspA-like"/>
</dbReference>
<proteinExistence type="predicted"/>